<protein>
    <recommendedName>
        <fullName evidence="3">CRISPR-associated protein, Cse4 family</fullName>
    </recommendedName>
</protein>
<proteinExistence type="predicted"/>
<comment type="caution">
    <text evidence="1">The sequence shown here is derived from an EMBL/GenBank/DDBJ whole genome shotgun (WGS) entry which is preliminary data.</text>
</comment>
<sequence>MSMKTIEFHILQNFPPSNLNRDDSGAPKDCDFGGYRRQRISSQCLKRSVRQSDTFREQMNDRLGLRTKRAPIEVAKLLVQQGQSETRAKAMAEEFFEALYGVNDKGMTDYLLYIGTEELQRAATLLQEADDNTGAVAETLATLRAESATLQKKERDAKQKEIDEAAKTFATLADQYKKTYPKHVRSVDVALFGRMLADNPAENIDAACQVSHAISVNRMNMEFDYFTAVDDLQPEDNAGAGMIGTVGFASSCFYRFACVDWDQLTRNLGGDAAAAREGVMAFAEAFIQARPSGKQNTFAAHSLPAFILIVVREKGQPVSLANAFEKPVSPQRERSLTDGAIEALSQHYDKLKKVYGLNGKAVCVLLDGADKAEQLSRAGVVVQEDVHALLTNLKQTINT</sequence>
<gene>
    <name evidence="1" type="ORF">BN8_00527</name>
</gene>
<evidence type="ECO:0000313" key="2">
    <source>
        <dbReference type="Proteomes" id="UP000009309"/>
    </source>
</evidence>
<evidence type="ECO:0000313" key="1">
    <source>
        <dbReference type="EMBL" id="CCH51594.1"/>
    </source>
</evidence>
<organism evidence="1 2">
    <name type="scientific">Fibrisoma limi BUZ 3</name>
    <dbReference type="NCBI Taxonomy" id="1185876"/>
    <lineage>
        <taxon>Bacteria</taxon>
        <taxon>Pseudomonadati</taxon>
        <taxon>Bacteroidota</taxon>
        <taxon>Cytophagia</taxon>
        <taxon>Cytophagales</taxon>
        <taxon>Spirosomataceae</taxon>
        <taxon>Fibrisoma</taxon>
    </lineage>
</organism>
<dbReference type="AlphaFoldDB" id="I2GCH0"/>
<dbReference type="Proteomes" id="UP000009309">
    <property type="component" value="Unassembled WGS sequence"/>
</dbReference>
<reference evidence="1 2" key="1">
    <citation type="journal article" date="2012" name="J. Bacteriol.">
        <title>Genome Sequence of the Filamentous Bacterium Fibrisoma limi BUZ 3T.</title>
        <authorList>
            <person name="Filippini M."/>
            <person name="Qi W."/>
            <person name="Jaenicke S."/>
            <person name="Goesmann A."/>
            <person name="Smits T.H."/>
            <person name="Bagheri H.C."/>
        </authorList>
    </citation>
    <scope>NUCLEOTIDE SEQUENCE [LARGE SCALE GENOMIC DNA]</scope>
    <source>
        <strain evidence="2">BUZ 3T</strain>
    </source>
</reference>
<keyword evidence="2" id="KW-1185">Reference proteome</keyword>
<accession>I2GCH0</accession>
<evidence type="ECO:0008006" key="3">
    <source>
        <dbReference type="Google" id="ProtNLM"/>
    </source>
</evidence>
<dbReference type="Pfam" id="PF09344">
    <property type="entry name" value="Cas_CT1975"/>
    <property type="match status" value="1"/>
</dbReference>
<dbReference type="eggNOG" id="COG1857">
    <property type="taxonomic scope" value="Bacteria"/>
</dbReference>
<dbReference type="InterPro" id="IPR010148">
    <property type="entry name" value="CRISPR-assoc_prot_CT1975"/>
</dbReference>
<dbReference type="STRING" id="1185876.BN8_00527"/>
<dbReference type="NCBIfam" id="TIGR01869">
    <property type="entry name" value="casC_Cse4"/>
    <property type="match status" value="1"/>
</dbReference>
<dbReference type="EMBL" id="CAIT01000004">
    <property type="protein sequence ID" value="CCH51594.1"/>
    <property type="molecule type" value="Genomic_DNA"/>
</dbReference>
<name>I2GCH0_9BACT</name>